<proteinExistence type="predicted"/>
<dbReference type="EMBL" id="KV024533">
    <property type="protein sequence ID" value="KZV13882.1"/>
    <property type="molecule type" value="Genomic_DNA"/>
</dbReference>
<dbReference type="Proteomes" id="UP000250235">
    <property type="component" value="Unassembled WGS sequence"/>
</dbReference>
<sequence length="255" mass="27429">MTIIVVFEQRCKTSSYVVRHTVAAGVHLWSLGVLAAAGCGIGSAHAMLAGFTTEEAEADTVADQGLKRVNRIFGGLNKGIWPKTEELTIFYEVCWKKCLGKKMNSRCLESVAQELVSAMMTSAYLLEKAVSNKDDLRAATMTSALLFERNQKAAEAQELVSAVMTSAYLLEETEISNADVSIYVEEAGGSTRNVIRTITEAVGTITRAVGTITEAVGTITEAVGTITRAVGTITRAVGRNHHLKGKYSVAEIKSY</sequence>
<gene>
    <name evidence="1" type="ORF">F511_44880</name>
</gene>
<reference evidence="1 2" key="1">
    <citation type="journal article" date="2015" name="Proc. Natl. Acad. Sci. U.S.A.">
        <title>The resurrection genome of Boea hygrometrica: A blueprint for survival of dehydration.</title>
        <authorList>
            <person name="Xiao L."/>
            <person name="Yang G."/>
            <person name="Zhang L."/>
            <person name="Yang X."/>
            <person name="Zhao S."/>
            <person name="Ji Z."/>
            <person name="Zhou Q."/>
            <person name="Hu M."/>
            <person name="Wang Y."/>
            <person name="Chen M."/>
            <person name="Xu Y."/>
            <person name="Jin H."/>
            <person name="Xiao X."/>
            <person name="Hu G."/>
            <person name="Bao F."/>
            <person name="Hu Y."/>
            <person name="Wan P."/>
            <person name="Li L."/>
            <person name="Deng X."/>
            <person name="Kuang T."/>
            <person name="Xiang C."/>
            <person name="Zhu J.K."/>
            <person name="Oliver M.J."/>
            <person name="He Y."/>
        </authorList>
    </citation>
    <scope>NUCLEOTIDE SEQUENCE [LARGE SCALE GENOMIC DNA]</scope>
    <source>
        <strain evidence="2">cv. XS01</strain>
    </source>
</reference>
<organism evidence="1 2">
    <name type="scientific">Dorcoceras hygrometricum</name>
    <dbReference type="NCBI Taxonomy" id="472368"/>
    <lineage>
        <taxon>Eukaryota</taxon>
        <taxon>Viridiplantae</taxon>
        <taxon>Streptophyta</taxon>
        <taxon>Embryophyta</taxon>
        <taxon>Tracheophyta</taxon>
        <taxon>Spermatophyta</taxon>
        <taxon>Magnoliopsida</taxon>
        <taxon>eudicotyledons</taxon>
        <taxon>Gunneridae</taxon>
        <taxon>Pentapetalae</taxon>
        <taxon>asterids</taxon>
        <taxon>lamiids</taxon>
        <taxon>Lamiales</taxon>
        <taxon>Gesneriaceae</taxon>
        <taxon>Didymocarpoideae</taxon>
        <taxon>Trichosporeae</taxon>
        <taxon>Loxocarpinae</taxon>
        <taxon>Dorcoceras</taxon>
    </lineage>
</organism>
<protein>
    <submittedName>
        <fullName evidence="1">Uncharacterized protein</fullName>
    </submittedName>
</protein>
<dbReference type="Gene3D" id="1.20.5.300">
    <property type="match status" value="1"/>
</dbReference>
<dbReference type="AlphaFoldDB" id="A0A2Z7A512"/>
<accession>A0A2Z7A512</accession>
<keyword evidence="2" id="KW-1185">Reference proteome</keyword>
<name>A0A2Z7A512_9LAMI</name>
<evidence type="ECO:0000313" key="2">
    <source>
        <dbReference type="Proteomes" id="UP000250235"/>
    </source>
</evidence>
<evidence type="ECO:0000313" key="1">
    <source>
        <dbReference type="EMBL" id="KZV13882.1"/>
    </source>
</evidence>